<dbReference type="PROSITE" id="PS51407">
    <property type="entry name" value="LAMP_3"/>
    <property type="match status" value="1"/>
</dbReference>
<evidence type="ECO:0000256" key="20">
    <source>
        <dbReference type="PROSITE-ProRule" id="PRU00740"/>
    </source>
</evidence>
<keyword evidence="7 22" id="KW-0732">Signal</keyword>
<evidence type="ECO:0000256" key="10">
    <source>
        <dbReference type="ARBA" id="ARBA00023018"/>
    </source>
</evidence>
<dbReference type="Pfam" id="PF21222">
    <property type="entry name" value="Lamp2_2nd"/>
    <property type="match status" value="1"/>
</dbReference>
<dbReference type="GO" id="GO:0005765">
    <property type="term" value="C:lysosomal membrane"/>
    <property type="evidence" value="ECO:0007669"/>
    <property type="project" value="TreeGrafter"/>
</dbReference>
<feature type="signal peptide" evidence="22">
    <location>
        <begin position="1"/>
        <end position="24"/>
    </location>
</feature>
<dbReference type="GeneID" id="116291686"/>
<dbReference type="InterPro" id="IPR002000">
    <property type="entry name" value="Lysosome-assoc_membr_glycop"/>
</dbReference>
<dbReference type="CDD" id="cd12087">
    <property type="entry name" value="TM_EGFR-like"/>
    <property type="match status" value="1"/>
</dbReference>
<keyword evidence="13" id="KW-0966">Cell projection</keyword>
<dbReference type="PANTHER" id="PTHR11506:SF35">
    <property type="entry name" value="LYSOSOME-ASSOCIATED MEMBRANE GLYCOPROTEIN 5"/>
    <property type="match status" value="1"/>
</dbReference>
<dbReference type="GO" id="GO:0031902">
    <property type="term" value="C:late endosome membrane"/>
    <property type="evidence" value="ECO:0007669"/>
    <property type="project" value="TreeGrafter"/>
</dbReference>
<evidence type="ECO:0000256" key="18">
    <source>
        <dbReference type="ARBA" id="ARBA00074379"/>
    </source>
</evidence>
<organism evidence="25 26">
    <name type="scientific">Actinia tenebrosa</name>
    <name type="common">Australian red waratah sea anemone</name>
    <dbReference type="NCBI Taxonomy" id="6105"/>
    <lineage>
        <taxon>Eukaryota</taxon>
        <taxon>Metazoa</taxon>
        <taxon>Cnidaria</taxon>
        <taxon>Anthozoa</taxon>
        <taxon>Hexacorallia</taxon>
        <taxon>Actiniaria</taxon>
        <taxon>Actiniidae</taxon>
        <taxon>Actinia</taxon>
    </lineage>
</organism>
<evidence type="ECO:0000256" key="5">
    <source>
        <dbReference type="ARBA" id="ARBA00009644"/>
    </source>
</evidence>
<dbReference type="AlphaFoldDB" id="A0A6P8HQ03"/>
<dbReference type="Proteomes" id="UP000515163">
    <property type="component" value="Unplaced"/>
</dbReference>
<evidence type="ECO:0000256" key="7">
    <source>
        <dbReference type="ARBA" id="ARBA00022729"/>
    </source>
</evidence>
<evidence type="ECO:0000256" key="4">
    <source>
        <dbReference type="ARBA" id="ARBA00004279"/>
    </source>
</evidence>
<evidence type="ECO:0000256" key="3">
    <source>
        <dbReference type="ARBA" id="ARBA00004172"/>
    </source>
</evidence>
<dbReference type="PRINTS" id="PR00336">
    <property type="entry name" value="LYSASSOCTDMP"/>
</dbReference>
<feature type="chain" id="PRO_5028282386" description="Lysosome-associated membrane glycoprotein 5" evidence="22">
    <location>
        <begin position="25"/>
        <end position="437"/>
    </location>
</feature>
<dbReference type="InterPro" id="IPR048528">
    <property type="entry name" value="Lamp2-like_luminal"/>
</dbReference>
<dbReference type="KEGG" id="aten:116291686"/>
<name>A0A6P8HQ03_ACTTE</name>
<keyword evidence="9 21" id="KW-1133">Transmembrane helix</keyword>
<dbReference type="OrthoDB" id="10037042at2759"/>
<evidence type="ECO:0000256" key="6">
    <source>
        <dbReference type="ARBA" id="ARBA00022692"/>
    </source>
</evidence>
<evidence type="ECO:0000256" key="14">
    <source>
        <dbReference type="ARBA" id="ARBA00023329"/>
    </source>
</evidence>
<evidence type="ECO:0000256" key="16">
    <source>
        <dbReference type="ARBA" id="ARBA00053950"/>
    </source>
</evidence>
<evidence type="ECO:0000256" key="8">
    <source>
        <dbReference type="ARBA" id="ARBA00022753"/>
    </source>
</evidence>
<evidence type="ECO:0000256" key="22">
    <source>
        <dbReference type="SAM" id="SignalP"/>
    </source>
</evidence>
<dbReference type="PANTHER" id="PTHR11506">
    <property type="entry name" value="LYSOSOME-ASSOCIATED MEMBRANE GLYCOPROTEIN"/>
    <property type="match status" value="1"/>
</dbReference>
<evidence type="ECO:0000256" key="9">
    <source>
        <dbReference type="ARBA" id="ARBA00022989"/>
    </source>
</evidence>
<protein>
    <recommendedName>
        <fullName evidence="18">Lysosome-associated membrane glycoprotein 5</fullName>
    </recommendedName>
    <alternativeName>
        <fullName evidence="19">Lysosome-associated membrane protein 5</fullName>
    </alternativeName>
</protein>
<sequence length="437" mass="46453">MKSLLSPILSLVVCNVLLFGSTECASSSDIQPSPTVATNNSTSLMSMHGPNTTIVNISSAFVTHTPNASTVHVTTPMPNMTSAYTTLLPNKTTNHTSIISTHSLNSSVFSSMYVTLTSMIMSSSAGNSSIHNSTIHPTPLPTHSINMSSTVAHNASSHILPTMTASPSISSTVAHNASSHILPTMTASPSPVTSVFTTSSVPPTTPAPLPLPKGKYSVTKNGTKCLLLWLSLKLTITYKNNTGNELQTSVVMPSNGTADGICEQGVSSIRISWPYYSFEAYFLTAKAANARWETTNVTFTAQTMNNSDFNNANDTIIQQSVTKMAQLEWLSADLGRSLNCSTDKELKTDSIAATVEGLRLQPFEVHNGDFGEAESCFHTPTSTPKPTNSPAKKTKNKNIVAIAVGCSLAGLVLIVLIGYFIGKRRSRAGPGTGYRKL</sequence>
<evidence type="ECO:0000256" key="13">
    <source>
        <dbReference type="ARBA" id="ARBA00023273"/>
    </source>
</evidence>
<dbReference type="InParanoid" id="A0A6P8HQ03"/>
<dbReference type="RefSeq" id="XP_031554750.1">
    <property type="nucleotide sequence ID" value="XM_031698890.1"/>
</dbReference>
<evidence type="ECO:0000256" key="15">
    <source>
        <dbReference type="ARBA" id="ARBA00029428"/>
    </source>
</evidence>
<accession>A0A6P8HQ03</accession>
<evidence type="ECO:0000256" key="17">
    <source>
        <dbReference type="ARBA" id="ARBA00060492"/>
    </source>
</evidence>
<keyword evidence="11 20" id="KW-0472">Membrane</keyword>
<evidence type="ECO:0000259" key="24">
    <source>
        <dbReference type="Pfam" id="PF21222"/>
    </source>
</evidence>
<proteinExistence type="inferred from homology"/>
<reference evidence="26" key="1">
    <citation type="submission" date="2025-08" db="UniProtKB">
        <authorList>
            <consortium name="RefSeq"/>
        </authorList>
    </citation>
    <scope>IDENTIFICATION</scope>
    <source>
        <tissue evidence="26">Tentacle</tissue>
    </source>
</reference>
<evidence type="ECO:0000256" key="21">
    <source>
        <dbReference type="SAM" id="Phobius"/>
    </source>
</evidence>
<evidence type="ECO:0000313" key="25">
    <source>
        <dbReference type="Proteomes" id="UP000515163"/>
    </source>
</evidence>
<dbReference type="GO" id="GO:0072594">
    <property type="term" value="P:establishment of protein localization to organelle"/>
    <property type="evidence" value="ECO:0007669"/>
    <property type="project" value="TreeGrafter"/>
</dbReference>
<evidence type="ECO:0000256" key="12">
    <source>
        <dbReference type="ARBA" id="ARBA00023180"/>
    </source>
</evidence>
<evidence type="ECO:0000259" key="23">
    <source>
        <dbReference type="Pfam" id="PF01299"/>
    </source>
</evidence>
<keyword evidence="6 20" id="KW-0812">Transmembrane</keyword>
<evidence type="ECO:0000313" key="26">
    <source>
        <dbReference type="RefSeq" id="XP_031554750.1"/>
    </source>
</evidence>
<keyword evidence="12" id="KW-0325">Glycoprotein</keyword>
<feature type="domain" description="Lysosome-associated membrane glycoprotein 2-like luminal" evidence="23">
    <location>
        <begin position="213"/>
        <end position="365"/>
    </location>
</feature>
<keyword evidence="14" id="KW-0968">Cytoplasmic vesicle</keyword>
<comment type="function">
    <text evidence="16">Plays a role in short-term synaptic plasticity in a subset of GABAergic neurons in the brain.</text>
</comment>
<dbReference type="Pfam" id="PF01299">
    <property type="entry name" value="Lamp2-like_luminal"/>
    <property type="match status" value="1"/>
</dbReference>
<feature type="domain" description="Lysosome-associated membrane glycoprotein 2-like transmembrane" evidence="24">
    <location>
        <begin position="402"/>
        <end position="429"/>
    </location>
</feature>
<gene>
    <name evidence="26" type="primary">LOC116291686</name>
</gene>
<comment type="similarity">
    <text evidence="5 20">Belongs to the LAMP family.</text>
</comment>
<evidence type="ECO:0000256" key="2">
    <source>
        <dbReference type="ARBA" id="ARBA00004158"/>
    </source>
</evidence>
<feature type="transmembrane region" description="Helical" evidence="21">
    <location>
        <begin position="399"/>
        <end position="421"/>
    </location>
</feature>
<comment type="subcellular location">
    <subcellularLocation>
        <location evidence="4">Cell projection</location>
        <location evidence="4">Dendrite</location>
    </subcellularLocation>
    <subcellularLocation>
        <location evidence="17">Cell projection</location>
        <location evidence="17">Growth cone membrane</location>
        <topology evidence="17">Single-pass type I membrane protein</topology>
    </subcellularLocation>
    <subcellularLocation>
        <location evidence="15">Cytoplasmic vesicle</location>
        <location evidence="15">Secretory vesicle</location>
        <location evidence="15">Synaptic vesicle membrane</location>
        <topology evidence="15">Single-pass type I membrane protein</topology>
    </subcellularLocation>
    <subcellularLocation>
        <location evidence="2">Early endosome membrane</location>
        <topology evidence="2">Single-pass type I membrane protein</topology>
    </subcellularLocation>
    <subcellularLocation>
        <location evidence="1">Endoplasmic reticulum-Golgi intermediate compartment membrane</location>
        <topology evidence="1">Single-pass type I membrane protein</topology>
    </subcellularLocation>
    <subcellularLocation>
        <location evidence="20">Membrane</location>
        <topology evidence="20">Single-pass type I membrane protein</topology>
    </subcellularLocation>
    <subcellularLocation>
        <location evidence="3">Recycling endosome</location>
    </subcellularLocation>
</comment>
<evidence type="ECO:0000256" key="11">
    <source>
        <dbReference type="ARBA" id="ARBA00023136"/>
    </source>
</evidence>
<keyword evidence="8" id="KW-0967">Endosome</keyword>
<dbReference type="Gene3D" id="2.40.160.110">
    <property type="match status" value="1"/>
</dbReference>
<comment type="caution">
    <text evidence="20">Lacks conserved residue(s) required for the propagation of feature annotation.</text>
</comment>
<evidence type="ECO:0000256" key="1">
    <source>
        <dbReference type="ARBA" id="ARBA00004151"/>
    </source>
</evidence>
<keyword evidence="10" id="KW-0770">Synapse</keyword>
<dbReference type="InterPro" id="IPR048524">
    <property type="entry name" value="Lamp2-like_TM"/>
</dbReference>
<evidence type="ECO:0000256" key="19">
    <source>
        <dbReference type="ARBA" id="ARBA00076257"/>
    </source>
</evidence>
<dbReference type="GO" id="GO:0005886">
    <property type="term" value="C:plasma membrane"/>
    <property type="evidence" value="ECO:0007669"/>
    <property type="project" value="UniProtKB-SubCell"/>
</dbReference>
<dbReference type="FunCoup" id="A0A6P8HQ03">
    <property type="interactions" value="1451"/>
</dbReference>
<keyword evidence="25" id="KW-1185">Reference proteome</keyword>